<keyword evidence="2" id="KW-1133">Transmembrane helix</keyword>
<dbReference type="PANTHER" id="PTHR43317">
    <property type="entry name" value="THERMOSPERMINE SYNTHASE ACAULIS5"/>
    <property type="match status" value="1"/>
</dbReference>
<feature type="transmembrane region" description="Helical" evidence="2">
    <location>
        <begin position="178"/>
        <end position="202"/>
    </location>
</feature>
<name>A0ABW1EIM5_9BACT</name>
<feature type="transmembrane region" description="Helical" evidence="2">
    <location>
        <begin position="349"/>
        <end position="371"/>
    </location>
</feature>
<dbReference type="PANTHER" id="PTHR43317:SF1">
    <property type="entry name" value="THERMOSPERMINE SYNTHASE ACAULIS5"/>
    <property type="match status" value="1"/>
</dbReference>
<evidence type="ECO:0000313" key="4">
    <source>
        <dbReference type="Proteomes" id="UP001596091"/>
    </source>
</evidence>
<feature type="transmembrane region" description="Helical" evidence="2">
    <location>
        <begin position="442"/>
        <end position="463"/>
    </location>
</feature>
<keyword evidence="4" id="KW-1185">Reference proteome</keyword>
<dbReference type="Gene3D" id="3.40.50.150">
    <property type="entry name" value="Vaccinia Virus protein VP39"/>
    <property type="match status" value="1"/>
</dbReference>
<feature type="transmembrane region" description="Helical" evidence="2">
    <location>
        <begin position="411"/>
        <end position="430"/>
    </location>
</feature>
<evidence type="ECO:0000256" key="1">
    <source>
        <dbReference type="ARBA" id="ARBA00023115"/>
    </source>
</evidence>
<keyword evidence="2" id="KW-0812">Transmembrane</keyword>
<dbReference type="InterPro" id="IPR036259">
    <property type="entry name" value="MFS_trans_sf"/>
</dbReference>
<sequence length="756" mass="82745">MSVLVKQRELNVRDPEVSSAHVRWYFVFFVISGFCGLVYEVVWTRLAMASFGVNTALVSIVIAMFMAGLGLGSWGAGLFTRRLLVTNGRLALRIYSMTELLIGVSCLAVPIELTFGRELLQKIGSFAGWQSSRYFLVVGVWLAITLIPWCAFMGSTFPMLMAVIRQVARPASERSFSYLYVANVLGALIGTLVSAFVAIELLGFKGTLYVAGCLNAVVALLAFGLSCTISSSCFIDQPAAREEGKLKLYGLPPKMALLLLFTTGLVSMGMEVVWIREFTPYLGNVVYTFAEILAVYLLANVVGSQDYRRWIKTHKPEESTSAWSLLVLFSAIPVIAADPRVSLGPFQLSGVRLASIGMFCCMTGFLTPLLVDSWSSGRSDKAGTAYAVNIAGCIFGPLVAGFLLLPLLGERWALLVLSLPLVAIAAWTAFQKPHESAATKPGLGAKYRFALAIIATMLIFAVGRDVETKYAQREIRRDYTASVVATGTGFHRQLLVNGYGMTVLTPITKYIAHLPLAFMARRPQNGLVICFGMGTSFRSMLTWGIPTTVVELVPSVPKLFGYYHADAQKVVSSPLAHIVIDDGRRFLDGSAQSYDVIVVDPPPPPQAAGSSLLYSREFYEVVKKHLRKDGIFQTWYPAADGDTATTVAITKALVESFPYVRAFYSFDHAGIHYLASMTPIPATSSSELAARMPPEAVADLVEWGPKPTAQQQFELVLSSEQNVGQLIAENPRVPALCDDKPINEYDLLRDRFHLLR</sequence>
<feature type="transmembrane region" description="Helical" evidence="2">
    <location>
        <begin position="208"/>
        <end position="235"/>
    </location>
</feature>
<protein>
    <submittedName>
        <fullName evidence="3">Fused MFS/spermidine synthase</fullName>
    </submittedName>
</protein>
<dbReference type="Proteomes" id="UP001596091">
    <property type="component" value="Unassembled WGS sequence"/>
</dbReference>
<feature type="transmembrane region" description="Helical" evidence="2">
    <location>
        <begin position="134"/>
        <end position="157"/>
    </location>
</feature>
<keyword evidence="1" id="KW-0620">Polyamine biosynthesis</keyword>
<feature type="transmembrane region" description="Helical" evidence="2">
    <location>
        <begin position="90"/>
        <end position="111"/>
    </location>
</feature>
<proteinExistence type="predicted"/>
<accession>A0ABW1EIM5</accession>
<feature type="transmembrane region" description="Helical" evidence="2">
    <location>
        <begin position="51"/>
        <end position="78"/>
    </location>
</feature>
<dbReference type="EMBL" id="JBHSPH010000007">
    <property type="protein sequence ID" value="MFC5863819.1"/>
    <property type="molecule type" value="Genomic_DNA"/>
</dbReference>
<dbReference type="NCBIfam" id="NF037959">
    <property type="entry name" value="MFS_SpdSyn"/>
    <property type="match status" value="1"/>
</dbReference>
<evidence type="ECO:0000256" key="2">
    <source>
        <dbReference type="SAM" id="Phobius"/>
    </source>
</evidence>
<dbReference type="InterPro" id="IPR029063">
    <property type="entry name" value="SAM-dependent_MTases_sf"/>
</dbReference>
<evidence type="ECO:0000313" key="3">
    <source>
        <dbReference type="EMBL" id="MFC5863819.1"/>
    </source>
</evidence>
<reference evidence="4" key="1">
    <citation type="journal article" date="2019" name="Int. J. Syst. Evol. Microbiol.">
        <title>The Global Catalogue of Microorganisms (GCM) 10K type strain sequencing project: providing services to taxonomists for standard genome sequencing and annotation.</title>
        <authorList>
            <consortium name="The Broad Institute Genomics Platform"/>
            <consortium name="The Broad Institute Genome Sequencing Center for Infectious Disease"/>
            <person name="Wu L."/>
            <person name="Ma J."/>
        </authorList>
    </citation>
    <scope>NUCLEOTIDE SEQUENCE [LARGE SCALE GENOMIC DNA]</scope>
    <source>
        <strain evidence="4">JCM 4087</strain>
    </source>
</reference>
<dbReference type="Pfam" id="PF01564">
    <property type="entry name" value="Spermine_synth"/>
    <property type="match status" value="1"/>
</dbReference>
<feature type="transmembrane region" description="Helical" evidence="2">
    <location>
        <begin position="281"/>
        <end position="299"/>
    </location>
</feature>
<organism evidence="3 4">
    <name type="scientific">Acidicapsa dinghuensis</name>
    <dbReference type="NCBI Taxonomy" id="2218256"/>
    <lineage>
        <taxon>Bacteria</taxon>
        <taxon>Pseudomonadati</taxon>
        <taxon>Acidobacteriota</taxon>
        <taxon>Terriglobia</taxon>
        <taxon>Terriglobales</taxon>
        <taxon>Acidobacteriaceae</taxon>
        <taxon>Acidicapsa</taxon>
    </lineage>
</organism>
<keyword evidence="2" id="KW-0472">Membrane</keyword>
<feature type="transmembrane region" description="Helical" evidence="2">
    <location>
        <begin position="383"/>
        <end position="405"/>
    </location>
</feature>
<comment type="caution">
    <text evidence="3">The sequence shown here is derived from an EMBL/GenBank/DDBJ whole genome shotgun (WGS) entry which is preliminary data.</text>
</comment>
<gene>
    <name evidence="3" type="ORF">ACFPT7_16040</name>
</gene>
<feature type="transmembrane region" description="Helical" evidence="2">
    <location>
        <begin position="256"/>
        <end position="275"/>
    </location>
</feature>
<feature type="transmembrane region" description="Helical" evidence="2">
    <location>
        <begin position="21"/>
        <end position="39"/>
    </location>
</feature>
<dbReference type="RefSeq" id="WP_263342168.1">
    <property type="nucleotide sequence ID" value="NZ_JAGSYH010000010.1"/>
</dbReference>
<dbReference type="SUPFAM" id="SSF103473">
    <property type="entry name" value="MFS general substrate transporter"/>
    <property type="match status" value="1"/>
</dbReference>
<dbReference type="SUPFAM" id="SSF53335">
    <property type="entry name" value="S-adenosyl-L-methionine-dependent methyltransferases"/>
    <property type="match status" value="1"/>
</dbReference>